<organism evidence="2 3">
    <name type="scientific">Steroidobacter agaridevorans</name>
    <dbReference type="NCBI Taxonomy" id="2695856"/>
    <lineage>
        <taxon>Bacteria</taxon>
        <taxon>Pseudomonadati</taxon>
        <taxon>Pseudomonadota</taxon>
        <taxon>Gammaproteobacteria</taxon>
        <taxon>Steroidobacterales</taxon>
        <taxon>Steroidobacteraceae</taxon>
        <taxon>Steroidobacter</taxon>
    </lineage>
</organism>
<dbReference type="AlphaFoldDB" id="A0A829Y8J3"/>
<dbReference type="Proteomes" id="UP000445000">
    <property type="component" value="Unassembled WGS sequence"/>
</dbReference>
<accession>A0A829Y8J3</accession>
<reference evidence="3" key="1">
    <citation type="submission" date="2020-01" db="EMBL/GenBank/DDBJ databases">
        <title>'Steroidobacter agaridevorans' sp. nov., agar-degrading bacteria isolated from rhizosphere soils.</title>
        <authorList>
            <person name="Ikenaga M."/>
            <person name="Kataoka M."/>
            <person name="Murouchi A."/>
            <person name="Katsuragi S."/>
            <person name="Sakai M."/>
        </authorList>
    </citation>
    <scope>NUCLEOTIDE SEQUENCE [LARGE SCALE GENOMIC DNA]</scope>
    <source>
        <strain evidence="3">YU21-B</strain>
    </source>
</reference>
<feature type="signal peptide" evidence="1">
    <location>
        <begin position="1"/>
        <end position="23"/>
    </location>
</feature>
<sequence length="181" mass="19554">MVDVLLRWATLFGIAAFALPAWACFPAPGAKPTHAISVVELPRAAIGIGVVLQSEGYAVRVLANDLASLLSKEQVSIASPNDLSKAVRSKMALGEDFDTRHLPALSSDPETQRWAAKQAILKLRYAFASLLEQGKASVTDLSSHRDLSQIKLDRYTDICSRGRSFKTPDGKVVLHVVDAIS</sequence>
<keyword evidence="1" id="KW-0732">Signal</keyword>
<keyword evidence="3" id="KW-1185">Reference proteome</keyword>
<evidence type="ECO:0000313" key="3">
    <source>
        <dbReference type="Proteomes" id="UP000445000"/>
    </source>
</evidence>
<proteinExistence type="predicted"/>
<evidence type="ECO:0000313" key="2">
    <source>
        <dbReference type="EMBL" id="GFE79315.1"/>
    </source>
</evidence>
<gene>
    <name evidence="2" type="ORF">GCM10011487_13150</name>
</gene>
<feature type="chain" id="PRO_5032739857" evidence="1">
    <location>
        <begin position="24"/>
        <end position="181"/>
    </location>
</feature>
<protein>
    <submittedName>
        <fullName evidence="2">Uncharacterized protein</fullName>
    </submittedName>
</protein>
<comment type="caution">
    <text evidence="2">The sequence shown here is derived from an EMBL/GenBank/DDBJ whole genome shotgun (WGS) entry which is preliminary data.</text>
</comment>
<evidence type="ECO:0000256" key="1">
    <source>
        <dbReference type="SAM" id="SignalP"/>
    </source>
</evidence>
<dbReference type="EMBL" id="BLJN01000001">
    <property type="protein sequence ID" value="GFE79315.1"/>
    <property type="molecule type" value="Genomic_DNA"/>
</dbReference>
<name>A0A829Y8J3_9GAMM</name>
<dbReference type="RefSeq" id="WP_161810998.1">
    <property type="nucleotide sequence ID" value="NZ_BLJN01000001.1"/>
</dbReference>